<protein>
    <submittedName>
        <fullName evidence="2">Mannose-1-phosphate guanylyltransferase/mannose-6-phosphate isomerase</fullName>
    </submittedName>
</protein>
<dbReference type="Gene3D" id="3.90.550.10">
    <property type="entry name" value="Spore Coat Polysaccharide Biosynthesis Protein SpsA, Chain A"/>
    <property type="match status" value="1"/>
</dbReference>
<dbReference type="InterPro" id="IPR029044">
    <property type="entry name" value="Nucleotide-diphossugar_trans"/>
</dbReference>
<dbReference type="PANTHER" id="PTHR46390">
    <property type="entry name" value="MANNOSE-1-PHOSPHATE GUANYLYLTRANSFERASE"/>
    <property type="match status" value="1"/>
</dbReference>
<dbReference type="GO" id="GO:0004475">
    <property type="term" value="F:mannose-1-phosphate guanylyltransferase (GTP) activity"/>
    <property type="evidence" value="ECO:0007669"/>
    <property type="project" value="TreeGrafter"/>
</dbReference>
<accession>A0A3G4ZYN8</accession>
<keyword evidence="2" id="KW-0413">Isomerase</keyword>
<dbReference type="GO" id="GO:0016853">
    <property type="term" value="F:isomerase activity"/>
    <property type="evidence" value="ECO:0007669"/>
    <property type="project" value="UniProtKB-KW"/>
</dbReference>
<dbReference type="GO" id="GO:0009298">
    <property type="term" value="P:GDP-mannose biosynthetic process"/>
    <property type="evidence" value="ECO:0007669"/>
    <property type="project" value="TreeGrafter"/>
</dbReference>
<dbReference type="EMBL" id="MK072081">
    <property type="protein sequence ID" value="AYV78519.1"/>
    <property type="molecule type" value="Genomic_DNA"/>
</dbReference>
<reference evidence="2" key="1">
    <citation type="submission" date="2018-10" db="EMBL/GenBank/DDBJ databases">
        <title>Hidden diversity of soil giant viruses.</title>
        <authorList>
            <person name="Schulz F."/>
            <person name="Alteio L."/>
            <person name="Goudeau D."/>
            <person name="Ryan E.M."/>
            <person name="Malmstrom R.R."/>
            <person name="Blanchard J."/>
            <person name="Woyke T."/>
        </authorList>
    </citation>
    <scope>NUCLEOTIDE SEQUENCE</scope>
    <source>
        <strain evidence="2">EDV1</strain>
    </source>
</reference>
<dbReference type="InterPro" id="IPR005835">
    <property type="entry name" value="NTP_transferase_dom"/>
</dbReference>
<keyword evidence="2" id="KW-0548">Nucleotidyltransferase</keyword>
<dbReference type="Pfam" id="PF00483">
    <property type="entry name" value="NTP_transferase"/>
    <property type="match status" value="1"/>
</dbReference>
<sequence length="340" mass="38370">MSQPIHLILCAGSGTRLFPLSTKYVPKQFLKLENDYSLLQNTVLRLSQYPELAITTMQKYLNILEEQLAELNLKCKYTVIVVPETYNTAYSICAVSLLFKERKIIAIPSDKIFIQDEFAKLMESASIILEKESNKVLLFGIKPTYPATGFGYLECKGNQVIKFIEKPSLEKATEYLANGTHYWNGGMLGFASEVMNKMYWAYRPDIIKLCDQATKNSIETENKNVKLITLAETLDPVEDISIDYAINEKLSTDQMSLITFSGKWSDVGSWNSVYDILEKDGSGINKSAKCKNYKSDNCLLMTKKPIYLNGVSNLVIVESDECILISGMDKSQDIKKLLSL</sequence>
<evidence type="ECO:0000313" key="2">
    <source>
        <dbReference type="EMBL" id="AYV78519.1"/>
    </source>
</evidence>
<proteinExistence type="predicted"/>
<keyword evidence="2" id="KW-0808">Transferase</keyword>
<evidence type="ECO:0000259" key="1">
    <source>
        <dbReference type="Pfam" id="PF00483"/>
    </source>
</evidence>
<organism evidence="2">
    <name type="scientific">Edafosvirus sp</name>
    <dbReference type="NCBI Taxonomy" id="2487765"/>
    <lineage>
        <taxon>Viruses</taxon>
        <taxon>Varidnaviria</taxon>
        <taxon>Bamfordvirae</taxon>
        <taxon>Nucleocytoviricota</taxon>
        <taxon>Megaviricetes</taxon>
        <taxon>Imitervirales</taxon>
        <taxon>Mimiviridae</taxon>
        <taxon>Klosneuvirinae</taxon>
    </lineage>
</organism>
<name>A0A3G4ZYN8_9VIRU</name>
<dbReference type="SUPFAM" id="SSF159283">
    <property type="entry name" value="Guanosine diphospho-D-mannose pyrophosphorylase/mannose-6-phosphate isomerase linker domain"/>
    <property type="match status" value="1"/>
</dbReference>
<gene>
    <name evidence="2" type="ORF">Edafosvirus16_18</name>
</gene>
<dbReference type="InterPro" id="IPR051161">
    <property type="entry name" value="Mannose-6P_isomerase_type2"/>
</dbReference>
<dbReference type="SUPFAM" id="SSF53448">
    <property type="entry name" value="Nucleotide-diphospho-sugar transferases"/>
    <property type="match status" value="1"/>
</dbReference>
<feature type="domain" description="Nucleotidyl transferase" evidence="1">
    <location>
        <begin position="7"/>
        <end position="280"/>
    </location>
</feature>
<dbReference type="PANTHER" id="PTHR46390:SF1">
    <property type="entry name" value="MANNOSE-1-PHOSPHATE GUANYLYLTRANSFERASE"/>
    <property type="match status" value="1"/>
</dbReference>